<comment type="similarity">
    <text evidence="2">Belongs to the round spermatid basic protein 1 family.</text>
</comment>
<feature type="region of interest" description="Disordered" evidence="3">
    <location>
        <begin position="588"/>
        <end position="637"/>
    </location>
</feature>
<dbReference type="GO" id="GO:0006334">
    <property type="term" value="P:nucleosome assembly"/>
    <property type="evidence" value="ECO:0007669"/>
    <property type="project" value="InterPro"/>
</dbReference>
<evidence type="ECO:0000256" key="2">
    <source>
        <dbReference type="ARBA" id="ARBA00010560"/>
    </source>
</evidence>
<evidence type="ECO:0000313" key="4">
    <source>
        <dbReference type="EMBL" id="KAG0723775.1"/>
    </source>
</evidence>
<evidence type="ECO:0000256" key="1">
    <source>
        <dbReference type="ARBA" id="ARBA00009947"/>
    </source>
</evidence>
<feature type="compositionally biased region" description="Basic and acidic residues" evidence="3">
    <location>
        <begin position="413"/>
        <end position="426"/>
    </location>
</feature>
<reference evidence="4" key="1">
    <citation type="submission" date="2020-07" db="EMBL/GenBank/DDBJ databases">
        <title>The High-quality genome of the commercially important snow crab, Chionoecetes opilio.</title>
        <authorList>
            <person name="Jeong J.-H."/>
            <person name="Ryu S."/>
        </authorList>
    </citation>
    <scope>NUCLEOTIDE SEQUENCE</scope>
    <source>
        <strain evidence="4">MADBK_172401_WGS</strain>
        <tissue evidence="4">Digestive gland</tissue>
    </source>
</reference>
<dbReference type="InterPro" id="IPR037231">
    <property type="entry name" value="NAP-like_sf"/>
</dbReference>
<dbReference type="FunFam" id="3.30.1120.90:FF:000002">
    <property type="entry name" value="Testis-specific Y-encoded-like protein 2"/>
    <property type="match status" value="1"/>
</dbReference>
<dbReference type="EMBL" id="JACEEZ010007740">
    <property type="protein sequence ID" value="KAG0723775.1"/>
    <property type="molecule type" value="Genomic_DNA"/>
</dbReference>
<dbReference type="AlphaFoldDB" id="A0A8J4Y9G5"/>
<dbReference type="PANTHER" id="PTHR13354">
    <property type="entry name" value="ROUND SPERMATID BASIC PROTEIN 1"/>
    <property type="match status" value="1"/>
</dbReference>
<protein>
    <submittedName>
        <fullName evidence="4">Round spermatid basic protein 1-like protein</fullName>
    </submittedName>
</protein>
<comment type="caution">
    <text evidence="4">The sequence shown here is derived from an EMBL/GenBank/DDBJ whole genome shotgun (WGS) entry which is preliminary data.</text>
</comment>
<dbReference type="OrthoDB" id="6020087at2759"/>
<proteinExistence type="inferred from homology"/>
<gene>
    <name evidence="4" type="primary">RSBN1L</name>
    <name evidence="4" type="ORF">GWK47_041964</name>
</gene>
<keyword evidence="5" id="KW-1185">Reference proteome</keyword>
<dbReference type="InterPro" id="IPR002164">
    <property type="entry name" value="NAP_family"/>
</dbReference>
<feature type="compositionally biased region" description="Basic residues" evidence="3">
    <location>
        <begin position="400"/>
        <end position="412"/>
    </location>
</feature>
<comment type="similarity">
    <text evidence="1">Belongs to the nucleosome assembly protein (NAP) family.</text>
</comment>
<feature type="compositionally biased region" description="Basic residues" evidence="3">
    <location>
        <begin position="369"/>
        <end position="389"/>
    </location>
</feature>
<evidence type="ECO:0000313" key="5">
    <source>
        <dbReference type="Proteomes" id="UP000770661"/>
    </source>
</evidence>
<feature type="compositionally biased region" description="Pro residues" evidence="3">
    <location>
        <begin position="336"/>
        <end position="361"/>
    </location>
</feature>
<dbReference type="Pfam" id="PF00956">
    <property type="entry name" value="NAP"/>
    <property type="match status" value="1"/>
</dbReference>
<feature type="compositionally biased region" description="Acidic residues" evidence="3">
    <location>
        <begin position="588"/>
        <end position="634"/>
    </location>
</feature>
<dbReference type="PANTHER" id="PTHR13354:SF11">
    <property type="entry name" value="LYSINE-SPECIFIC DEMETHYLASE 9"/>
    <property type="match status" value="1"/>
</dbReference>
<name>A0A8J4Y9G5_CHIOP</name>
<dbReference type="Proteomes" id="UP000770661">
    <property type="component" value="Unassembled WGS sequence"/>
</dbReference>
<dbReference type="Gene3D" id="3.30.1120.90">
    <property type="entry name" value="Nucleosome assembly protein"/>
    <property type="match status" value="1"/>
</dbReference>
<evidence type="ECO:0000256" key="3">
    <source>
        <dbReference type="SAM" id="MobiDB-lite"/>
    </source>
</evidence>
<feature type="compositionally biased region" description="Low complexity" evidence="3">
    <location>
        <begin position="325"/>
        <end position="335"/>
    </location>
</feature>
<dbReference type="SUPFAM" id="SSF143113">
    <property type="entry name" value="NAP-like"/>
    <property type="match status" value="1"/>
</dbReference>
<accession>A0A8J4Y9G5</accession>
<dbReference type="GO" id="GO:0005634">
    <property type="term" value="C:nucleus"/>
    <property type="evidence" value="ECO:0007669"/>
    <property type="project" value="InterPro"/>
</dbReference>
<feature type="region of interest" description="Disordered" evidence="3">
    <location>
        <begin position="317"/>
        <end position="426"/>
    </location>
</feature>
<organism evidence="4 5">
    <name type="scientific">Chionoecetes opilio</name>
    <name type="common">Atlantic snow crab</name>
    <name type="synonym">Cancer opilio</name>
    <dbReference type="NCBI Taxonomy" id="41210"/>
    <lineage>
        <taxon>Eukaryota</taxon>
        <taxon>Metazoa</taxon>
        <taxon>Ecdysozoa</taxon>
        <taxon>Arthropoda</taxon>
        <taxon>Crustacea</taxon>
        <taxon>Multicrustacea</taxon>
        <taxon>Malacostraca</taxon>
        <taxon>Eumalacostraca</taxon>
        <taxon>Eucarida</taxon>
        <taxon>Decapoda</taxon>
        <taxon>Pleocyemata</taxon>
        <taxon>Brachyura</taxon>
        <taxon>Eubrachyura</taxon>
        <taxon>Majoidea</taxon>
        <taxon>Majidae</taxon>
        <taxon>Chionoecetes</taxon>
    </lineage>
</organism>
<sequence>MSEQVVFSEDESGFAHHVCGIVHNAARYMPDFLDYMAETHPTLFVKAGVIGHIGRNSDLETFTMEKYRDEVYKTYSNGTFRAGPLHQVSLVGTVHEEVGGYFPHFLTLMEQNPFLKQAMPWGPMSMVKMASPQQSNDGPILWIRPGEQLIPTAELGKSPAKRKRTGINELQRLQYLPRATNAREMMFEDRTKAHADHVGAGLDRRTTAAVGVLKAVHCGQPYTHNRVVKDVVAFDAHDFHEIVEKLQLDLHEPPISQCIQWIEDAKLNQLRRDGIRFARIQLCDNDIYFLPRNIIHQFRTVSSVCSVAWHVQLKQYHPERDPNQTPTTTTTTTTTPGPPQPTTSPTDTPKPSPRTPAPPPSSSSSSSSSRHHKKKKEKKDRDKHRHRHRDRDGAGQGAGQRHRGGADRHRHRETSVDGAKKEVDGVEKEVEGAKKEVEFVNHPQISAILEEEEEESLHYLSKLDVEEFDDIKSGYRIKFFFDENPYFENAVLTKEFHLGSTGDPASHSTDIRWKDNHNMLQRFRRRLQQQQQQAGGERGGARKRPLELRSFFSWFCDHVDPSADEIAEVIKDDMWPNPLQYFLVPDIEVENGDGEEEDDEEEEEEECEEVDDNVVVVEEEIEEVEEEGPEEEEEEKHNSLREHITLLHSLFSLRCIRVVLVFCYEVM</sequence>
<dbReference type="InterPro" id="IPR026306">
    <property type="entry name" value="RSBN1/Dpy-2/CEP530"/>
</dbReference>